<keyword evidence="1" id="KW-0472">Membrane</keyword>
<keyword evidence="1" id="KW-1133">Transmembrane helix</keyword>
<evidence type="ECO:0000259" key="2">
    <source>
        <dbReference type="Pfam" id="PF01478"/>
    </source>
</evidence>
<dbReference type="InterPro" id="IPR000045">
    <property type="entry name" value="Prepilin_IV_endopep_pep"/>
</dbReference>
<proteinExistence type="predicted"/>
<feature type="domain" description="Prepilin type IV endopeptidase peptidase" evidence="2">
    <location>
        <begin position="6"/>
        <end position="106"/>
    </location>
</feature>
<dbReference type="eggNOG" id="COG4960">
    <property type="taxonomic scope" value="Bacteria"/>
</dbReference>
<feature type="transmembrane region" description="Helical" evidence="1">
    <location>
        <begin position="29"/>
        <end position="46"/>
    </location>
</feature>
<reference evidence="3 4" key="1">
    <citation type="submission" date="2013-09" db="EMBL/GenBank/DDBJ databases">
        <title>Whole genome shotgun sequence of Vibrio proteolyticus NBRC 13287.</title>
        <authorList>
            <person name="Isaki S."/>
            <person name="Hosoyama A."/>
            <person name="Numata M."/>
            <person name="Hashimoto M."/>
            <person name="Hosoyama Y."/>
            <person name="Tsuchikane K."/>
            <person name="Noguchi M."/>
            <person name="Hirakata S."/>
            <person name="Ichikawa N."/>
            <person name="Ohji S."/>
            <person name="Yamazoe A."/>
            <person name="Fujita N."/>
        </authorList>
    </citation>
    <scope>NUCLEOTIDE SEQUENCE [LARGE SCALE GENOMIC DNA]</scope>
    <source>
        <strain evidence="3 4">NBRC 13287</strain>
    </source>
</reference>
<dbReference type="Gene3D" id="1.20.120.1220">
    <property type="match status" value="1"/>
</dbReference>
<feature type="transmembrane region" description="Helical" evidence="1">
    <location>
        <begin position="142"/>
        <end position="160"/>
    </location>
</feature>
<comment type="caution">
    <text evidence="3">The sequence shown here is derived from an EMBL/GenBank/DDBJ whole genome shotgun (WGS) entry which is preliminary data.</text>
</comment>
<keyword evidence="4" id="KW-1185">Reference proteome</keyword>
<evidence type="ECO:0000313" key="3">
    <source>
        <dbReference type="EMBL" id="GAD67971.1"/>
    </source>
</evidence>
<dbReference type="GO" id="GO:0004190">
    <property type="term" value="F:aspartic-type endopeptidase activity"/>
    <property type="evidence" value="ECO:0007669"/>
    <property type="project" value="InterPro"/>
</dbReference>
<feature type="transmembrane region" description="Helical" evidence="1">
    <location>
        <begin position="53"/>
        <end position="74"/>
    </location>
</feature>
<keyword evidence="1" id="KW-0812">Transmembrane</keyword>
<dbReference type="AlphaFoldDB" id="U2ZJP4"/>
<organism evidence="3 4">
    <name type="scientific">Vibrio proteolyticus NBRC 13287</name>
    <dbReference type="NCBI Taxonomy" id="1219065"/>
    <lineage>
        <taxon>Bacteria</taxon>
        <taxon>Pseudomonadati</taxon>
        <taxon>Pseudomonadota</taxon>
        <taxon>Gammaproteobacteria</taxon>
        <taxon>Vibrionales</taxon>
        <taxon>Vibrionaceae</taxon>
        <taxon>Vibrio</taxon>
    </lineage>
</organism>
<feature type="transmembrane region" description="Helical" evidence="1">
    <location>
        <begin position="94"/>
        <end position="115"/>
    </location>
</feature>
<dbReference type="STRING" id="1219065.VPR01S_10_01670"/>
<dbReference type="GO" id="GO:0016020">
    <property type="term" value="C:membrane"/>
    <property type="evidence" value="ECO:0007669"/>
    <property type="project" value="InterPro"/>
</dbReference>
<sequence length="161" mass="17319">MLVECLIWSLLVAVGVSDAQKHRIPNKLVLTLLLVVTMSIAVEPGGQTLDHLSGFLVAFAVCLLLYITRIMAAGDVKLLAVVGLWVGVSQLADTAIWIVLAGGMVGVFYLALFLAESRGTLYQNVVGYVYQKATPGSQKTRLVIPFAPIIVIGLALQSYIY</sequence>
<dbReference type="EMBL" id="BATJ01000010">
    <property type="protein sequence ID" value="GAD67971.1"/>
    <property type="molecule type" value="Genomic_DNA"/>
</dbReference>
<evidence type="ECO:0000313" key="4">
    <source>
        <dbReference type="Proteomes" id="UP000016570"/>
    </source>
</evidence>
<evidence type="ECO:0000256" key="1">
    <source>
        <dbReference type="SAM" id="Phobius"/>
    </source>
</evidence>
<name>U2ZJP4_VIBPR</name>
<dbReference type="RefSeq" id="WP_021705942.1">
    <property type="nucleotide sequence ID" value="NZ_BATJ01000010.1"/>
</dbReference>
<accession>U2ZJP4</accession>
<gene>
    <name evidence="3" type="ORF">VPR01S_10_01670</name>
</gene>
<protein>
    <recommendedName>
        <fullName evidence="2">Prepilin type IV endopeptidase peptidase domain-containing protein</fullName>
    </recommendedName>
</protein>
<dbReference type="Proteomes" id="UP000016570">
    <property type="component" value="Unassembled WGS sequence"/>
</dbReference>
<dbReference type="Pfam" id="PF01478">
    <property type="entry name" value="Peptidase_A24"/>
    <property type="match status" value="1"/>
</dbReference>